<gene>
    <name evidence="2" type="ORF">WAK64_09685</name>
</gene>
<reference evidence="2 3" key="1">
    <citation type="journal article" date="2018" name="J. Microbiol.">
        <title>Bacillus spongiae sp. nov., isolated from sponge of Jeju Island.</title>
        <authorList>
            <person name="Lee G.E."/>
            <person name="Im W.T."/>
            <person name="Park J.S."/>
        </authorList>
    </citation>
    <scope>NUCLEOTIDE SEQUENCE [LARGE SCALE GENOMIC DNA]</scope>
    <source>
        <strain evidence="2 3">135PIL107-10</strain>
    </source>
</reference>
<name>A0ABU8HE66_9BACI</name>
<comment type="caution">
    <text evidence="2">The sequence shown here is derived from an EMBL/GenBank/DDBJ whole genome shotgun (WGS) entry which is preliminary data.</text>
</comment>
<dbReference type="Proteomes" id="UP001312865">
    <property type="component" value="Unassembled WGS sequence"/>
</dbReference>
<protein>
    <recommendedName>
        <fullName evidence="1">Tox-SHH domain-containing protein</fullName>
    </recommendedName>
</protein>
<dbReference type="EMBL" id="JBBAXC010000006">
    <property type="protein sequence ID" value="MEI5907328.1"/>
    <property type="molecule type" value="Genomic_DNA"/>
</dbReference>
<dbReference type="Pfam" id="PF15652">
    <property type="entry name" value="Tox-SHH"/>
    <property type="match status" value="1"/>
</dbReference>
<evidence type="ECO:0000313" key="3">
    <source>
        <dbReference type="Proteomes" id="UP001312865"/>
    </source>
</evidence>
<evidence type="ECO:0000259" key="1">
    <source>
        <dbReference type="Pfam" id="PF15652"/>
    </source>
</evidence>
<sequence>MKNNQITLFSSHHPNQDKWANLNIEGNNTDITHEFNTGYPEMIDTGVNMKDAQKSVRNAYKYFDSLGAFK</sequence>
<proteinExistence type="predicted"/>
<keyword evidence="3" id="KW-1185">Reference proteome</keyword>
<evidence type="ECO:0000313" key="2">
    <source>
        <dbReference type="EMBL" id="MEI5907328.1"/>
    </source>
</evidence>
<feature type="domain" description="Tox-SHH" evidence="1">
    <location>
        <begin position="27"/>
        <end position="64"/>
    </location>
</feature>
<dbReference type="RefSeq" id="WP_336586758.1">
    <property type="nucleotide sequence ID" value="NZ_JBBAXC010000006.1"/>
</dbReference>
<dbReference type="InterPro" id="IPR028900">
    <property type="entry name" value="Tox-SHH_dom"/>
</dbReference>
<accession>A0ABU8HE66</accession>
<organism evidence="2 3">
    <name type="scientific">Bacillus spongiae</name>
    <dbReference type="NCBI Taxonomy" id="2683610"/>
    <lineage>
        <taxon>Bacteria</taxon>
        <taxon>Bacillati</taxon>
        <taxon>Bacillota</taxon>
        <taxon>Bacilli</taxon>
        <taxon>Bacillales</taxon>
        <taxon>Bacillaceae</taxon>
        <taxon>Bacillus</taxon>
    </lineage>
</organism>